<feature type="transmembrane region" description="Helical" evidence="1">
    <location>
        <begin position="12"/>
        <end position="29"/>
    </location>
</feature>
<dbReference type="OrthoDB" id="253840at2"/>
<comment type="caution">
    <text evidence="4">The sequence shown here is derived from an EMBL/GenBank/DDBJ whole genome shotgun (WGS) entry which is preliminary data.</text>
</comment>
<dbReference type="AlphaFoldDB" id="A0A0J8GSP3"/>
<feature type="domain" description="7 transmembrane helices usually fused to an inactive transglutaminase" evidence="3">
    <location>
        <begin position="259"/>
        <end position="503"/>
    </location>
</feature>
<name>A0A0J8GSP3_9ALTE</name>
<evidence type="ECO:0000256" key="1">
    <source>
        <dbReference type="SAM" id="Phobius"/>
    </source>
</evidence>
<feature type="domain" description="Inactive transglutaminase fused to 7 transmembrane helices" evidence="2">
    <location>
        <begin position="29"/>
        <end position="186"/>
    </location>
</feature>
<dbReference type="InterPro" id="IPR025838">
    <property type="entry name" value="Transglut_i_TM"/>
</dbReference>
<feature type="transmembrane region" description="Helical" evidence="1">
    <location>
        <begin position="472"/>
        <end position="495"/>
    </location>
</feature>
<dbReference type="PATRIC" id="fig|1513271.3.peg.1456"/>
<feature type="transmembrane region" description="Helical" evidence="1">
    <location>
        <begin position="311"/>
        <end position="332"/>
    </location>
</feature>
<feature type="transmembrane region" description="Helical" evidence="1">
    <location>
        <begin position="344"/>
        <end position="370"/>
    </location>
</feature>
<evidence type="ECO:0000259" key="3">
    <source>
        <dbReference type="Pfam" id="PF14402"/>
    </source>
</evidence>
<organism evidence="4 5">
    <name type="scientific">Catenovulum maritimum</name>
    <dbReference type="NCBI Taxonomy" id="1513271"/>
    <lineage>
        <taxon>Bacteria</taxon>
        <taxon>Pseudomonadati</taxon>
        <taxon>Pseudomonadota</taxon>
        <taxon>Gammaproteobacteria</taxon>
        <taxon>Alteromonadales</taxon>
        <taxon>Alteromonadaceae</taxon>
        <taxon>Catenovulum</taxon>
    </lineage>
</organism>
<sequence>MQKYLSNPKLPFYALISVLVLTGLILSIHHHRSYQIPWFAGESLTSWSIEARVEFEAIGEPVSINLSRPSNQNGFKLIGESTASPGYGVSYLEAENQTQWTIRKATGSQTLFYRSDFLLTPQQASPTLIKPEITYRAWEEPYQTAVEQISSEVHQQSANPFSYAQQLFKKISEPEQNQNISLLLNQTPSKAKLAVELLNKANIAAEVIYAIELEDGRRRQDLFPLVRVWSETDSVLFNPTTGKKGLPNNSLLWQLSTGPVLEVIGGLNSQVSFSIIKRNESVAANLKQQSDQTQGLINFSIHSLPLEEQSIFKTILLLPVGALVVCILRVLVGLRTSGTFMPVLIAIAFIQTSLMTGLIGFLLVVFVGLLLRGYLSRLNLLLVSRISAVIISVIAIIAIFSVISYQVGLTEGLKVTFFPMIILSWTIERMSILWEEEGPKEVLIQGGGSLLTAVIAYLTMTNDWIRHLTFNFIGIQFIIFAAILAIGNYTGYRLLELERFKSFVK</sequence>
<dbReference type="InterPro" id="IPR025840">
    <property type="entry name" value="7TM_transglut"/>
</dbReference>
<dbReference type="Proteomes" id="UP000037600">
    <property type="component" value="Unassembled WGS sequence"/>
</dbReference>
<feature type="transmembrane region" description="Helical" evidence="1">
    <location>
        <begin position="442"/>
        <end position="460"/>
    </location>
</feature>
<dbReference type="EMBL" id="LAZL01000009">
    <property type="protein sequence ID" value="KMT65767.1"/>
    <property type="molecule type" value="Genomic_DNA"/>
</dbReference>
<evidence type="ECO:0000313" key="4">
    <source>
        <dbReference type="EMBL" id="KMT65767.1"/>
    </source>
</evidence>
<dbReference type="Pfam" id="PF14402">
    <property type="entry name" value="7TM_transglut"/>
    <property type="match status" value="1"/>
</dbReference>
<keyword evidence="5" id="KW-1185">Reference proteome</keyword>
<feature type="transmembrane region" description="Helical" evidence="1">
    <location>
        <begin position="382"/>
        <end position="407"/>
    </location>
</feature>
<keyword evidence="1" id="KW-0472">Membrane</keyword>
<gene>
    <name evidence="4" type="ORF">XM47_07110</name>
</gene>
<dbReference type="Pfam" id="PF14400">
    <property type="entry name" value="Transglut_i_TM"/>
    <property type="match status" value="1"/>
</dbReference>
<accession>A0A0J8GSP3</accession>
<keyword evidence="1" id="KW-1133">Transmembrane helix</keyword>
<keyword evidence="1" id="KW-0812">Transmembrane</keyword>
<dbReference type="RefSeq" id="WP_048691129.1">
    <property type="nucleotide sequence ID" value="NZ_KQ130486.1"/>
</dbReference>
<dbReference type="STRING" id="1513271.XM47_07110"/>
<proteinExistence type="predicted"/>
<protein>
    <submittedName>
        <fullName evidence="4">Gonadoliberin III</fullName>
    </submittedName>
</protein>
<evidence type="ECO:0000259" key="2">
    <source>
        <dbReference type="Pfam" id="PF14400"/>
    </source>
</evidence>
<evidence type="ECO:0000313" key="5">
    <source>
        <dbReference type="Proteomes" id="UP000037600"/>
    </source>
</evidence>
<reference evidence="4 5" key="1">
    <citation type="submission" date="2015-04" db="EMBL/GenBank/DDBJ databases">
        <title>Draft Genome Sequence of the Novel Agar-Digesting Marine Bacterium Q1.</title>
        <authorList>
            <person name="Li Y."/>
            <person name="Li D."/>
            <person name="Chen G."/>
            <person name="Du Z."/>
        </authorList>
    </citation>
    <scope>NUCLEOTIDE SEQUENCE [LARGE SCALE GENOMIC DNA]</scope>
    <source>
        <strain evidence="4 5">Q1</strain>
    </source>
</reference>